<sequence>MNIDFARKLELAYHQQCKDLCNEFHLKQTGFDILMFLGNNPQYKYAKDIVEIRKIKANLVSIHVDQLVDQGYLSRIDVPGDRRKVELVLNKKANDVIKKGKAFQNHFFSSLFSDIDEKHQKIFKETLELMKKNIDCLLEEK</sequence>
<protein>
    <submittedName>
        <fullName evidence="7">MarR family transcriptional regulator</fullName>
    </submittedName>
</protein>
<dbReference type="EMBL" id="JANGBO010000011">
    <property type="protein sequence ID" value="MCQ5062325.1"/>
    <property type="molecule type" value="Genomic_DNA"/>
</dbReference>
<dbReference type="Proteomes" id="UP000240974">
    <property type="component" value="Unassembled WGS sequence"/>
</dbReference>
<name>A0A2T3FN08_9FIRM</name>
<reference evidence="6" key="3">
    <citation type="submission" date="2022-06" db="EMBL/GenBank/DDBJ databases">
        <title>Isolation of gut microbiota from human fecal samples.</title>
        <authorList>
            <person name="Pamer E.G."/>
            <person name="Barat B."/>
            <person name="Waligurski E."/>
            <person name="Medina S."/>
            <person name="Paddock L."/>
            <person name="Mostad J."/>
        </authorList>
    </citation>
    <scope>NUCLEOTIDE SEQUENCE</scope>
    <source>
        <strain evidence="6">DFI.6.24</strain>
    </source>
</reference>
<organism evidence="7 8">
    <name type="scientific">Faecalibacillus intestinalis</name>
    <dbReference type="NCBI Taxonomy" id="1982626"/>
    <lineage>
        <taxon>Bacteria</taxon>
        <taxon>Bacillati</taxon>
        <taxon>Bacillota</taxon>
        <taxon>Erysipelotrichia</taxon>
        <taxon>Erysipelotrichales</taxon>
        <taxon>Coprobacillaceae</taxon>
        <taxon>Faecalibacillus</taxon>
    </lineage>
</organism>
<proteinExistence type="predicted"/>
<evidence type="ECO:0000313" key="6">
    <source>
        <dbReference type="EMBL" id="MCQ5062325.1"/>
    </source>
</evidence>
<keyword evidence="3" id="KW-0804">Transcription</keyword>
<evidence type="ECO:0000259" key="4">
    <source>
        <dbReference type="SMART" id="SM00347"/>
    </source>
</evidence>
<dbReference type="EMBL" id="PYLQ01000026">
    <property type="protein sequence ID" value="PST36656.1"/>
    <property type="molecule type" value="Genomic_DNA"/>
</dbReference>
<dbReference type="SMART" id="SM00347">
    <property type="entry name" value="HTH_MARR"/>
    <property type="match status" value="1"/>
</dbReference>
<dbReference type="SUPFAM" id="SSF46785">
    <property type="entry name" value="Winged helix' DNA-binding domain"/>
    <property type="match status" value="1"/>
</dbReference>
<evidence type="ECO:0000256" key="1">
    <source>
        <dbReference type="ARBA" id="ARBA00023015"/>
    </source>
</evidence>
<gene>
    <name evidence="7" type="ORF">C7U54_12965</name>
    <name evidence="5" type="ORF">LJD74_02565</name>
    <name evidence="6" type="ORF">NE542_10910</name>
</gene>
<keyword evidence="2" id="KW-0238">DNA-binding</keyword>
<dbReference type="PANTHER" id="PTHR42756:SF1">
    <property type="entry name" value="TRANSCRIPTIONAL REPRESSOR OF EMRAB OPERON"/>
    <property type="match status" value="1"/>
</dbReference>
<dbReference type="Proteomes" id="UP001197827">
    <property type="component" value="Unassembled WGS sequence"/>
</dbReference>
<feature type="domain" description="HTH marR-type" evidence="4">
    <location>
        <begin position="19"/>
        <end position="120"/>
    </location>
</feature>
<evidence type="ECO:0000256" key="2">
    <source>
        <dbReference type="ARBA" id="ARBA00023125"/>
    </source>
</evidence>
<dbReference type="Pfam" id="PF12802">
    <property type="entry name" value="MarR_2"/>
    <property type="match status" value="1"/>
</dbReference>
<dbReference type="RefSeq" id="WP_022002546.1">
    <property type="nucleotide sequence ID" value="NZ_AP031432.1"/>
</dbReference>
<keyword evidence="1" id="KW-0805">Transcription regulation</keyword>
<dbReference type="GO" id="GO:0003677">
    <property type="term" value="F:DNA binding"/>
    <property type="evidence" value="ECO:0007669"/>
    <property type="project" value="UniProtKB-KW"/>
</dbReference>
<evidence type="ECO:0000256" key="3">
    <source>
        <dbReference type="ARBA" id="ARBA00023163"/>
    </source>
</evidence>
<evidence type="ECO:0000313" key="7">
    <source>
        <dbReference type="EMBL" id="PST36656.1"/>
    </source>
</evidence>
<dbReference type="InterPro" id="IPR036388">
    <property type="entry name" value="WH-like_DNA-bd_sf"/>
</dbReference>
<dbReference type="PANTHER" id="PTHR42756">
    <property type="entry name" value="TRANSCRIPTIONAL REGULATOR, MARR"/>
    <property type="match status" value="1"/>
</dbReference>
<reference evidence="5" key="2">
    <citation type="submission" date="2021-10" db="EMBL/GenBank/DDBJ databases">
        <title>Collection of gut derived symbiotic bacterial strains cultured from healthy donors.</title>
        <authorList>
            <person name="Lin H."/>
            <person name="Littmann E."/>
            <person name="Kohout C."/>
            <person name="Pamer E.G."/>
        </authorList>
    </citation>
    <scope>NUCLEOTIDE SEQUENCE</scope>
    <source>
        <strain evidence="5">DFI.5.2</strain>
    </source>
</reference>
<dbReference type="Proteomes" id="UP001204814">
    <property type="component" value="Unassembled WGS sequence"/>
</dbReference>
<dbReference type="GO" id="GO:0003700">
    <property type="term" value="F:DNA-binding transcription factor activity"/>
    <property type="evidence" value="ECO:0007669"/>
    <property type="project" value="InterPro"/>
</dbReference>
<comment type="caution">
    <text evidence="7">The sequence shown here is derived from an EMBL/GenBank/DDBJ whole genome shotgun (WGS) entry which is preliminary data.</text>
</comment>
<evidence type="ECO:0000313" key="8">
    <source>
        <dbReference type="Proteomes" id="UP000240974"/>
    </source>
</evidence>
<dbReference type="Gene3D" id="1.10.10.10">
    <property type="entry name" value="Winged helix-like DNA-binding domain superfamily/Winged helix DNA-binding domain"/>
    <property type="match status" value="1"/>
</dbReference>
<dbReference type="EMBL" id="JAJDKQ010000003">
    <property type="protein sequence ID" value="MCB8560891.1"/>
    <property type="molecule type" value="Genomic_DNA"/>
</dbReference>
<dbReference type="AlphaFoldDB" id="A0A2T3FN08"/>
<reference evidence="7 8" key="1">
    <citation type="journal article" date="2019" name="Int. J. Syst. Evol. Microbiol.">
        <title>Faecalibacillus intestinalis gen. nov., sp. nov. and Faecalibacillus faecis sp. nov., isolated from human faeces.</title>
        <authorList>
            <person name="Seo B."/>
            <person name="Jeon K."/>
            <person name="Baek I."/>
            <person name="Lee Y.M."/>
            <person name="Baek K."/>
            <person name="Ko G."/>
        </authorList>
    </citation>
    <scope>NUCLEOTIDE SEQUENCE [LARGE SCALE GENOMIC DNA]</scope>
    <source>
        <strain evidence="7 8">SNUG30099</strain>
    </source>
</reference>
<keyword evidence="8" id="KW-1185">Reference proteome</keyword>
<evidence type="ECO:0000313" key="5">
    <source>
        <dbReference type="EMBL" id="MCB8560891.1"/>
    </source>
</evidence>
<dbReference type="InterPro" id="IPR000835">
    <property type="entry name" value="HTH_MarR-typ"/>
</dbReference>
<dbReference type="InterPro" id="IPR036390">
    <property type="entry name" value="WH_DNA-bd_sf"/>
</dbReference>
<accession>A0A2T3FN08</accession>